<dbReference type="Gene3D" id="2.40.50.140">
    <property type="entry name" value="Nucleic acid-binding proteins"/>
    <property type="match status" value="1"/>
</dbReference>
<dbReference type="SUPFAM" id="SSF56091">
    <property type="entry name" value="DNA ligase/mRNA capping enzyme, catalytic domain"/>
    <property type="match status" value="1"/>
</dbReference>
<dbReference type="Gene3D" id="3.30.470.30">
    <property type="entry name" value="DNA ligase/mRNA capping enzyme"/>
    <property type="match status" value="2"/>
</dbReference>
<dbReference type="PROSITE" id="PS00333">
    <property type="entry name" value="DNA_LIGASE_A2"/>
    <property type="match status" value="1"/>
</dbReference>
<evidence type="ECO:0000313" key="10">
    <source>
        <dbReference type="Proteomes" id="UP001265762"/>
    </source>
</evidence>
<dbReference type="GO" id="GO:0006281">
    <property type="term" value="P:DNA repair"/>
    <property type="evidence" value="ECO:0007669"/>
    <property type="project" value="InterPro"/>
</dbReference>
<dbReference type="InterPro" id="IPR012308">
    <property type="entry name" value="DNA_ligase_ATP-dep_N"/>
</dbReference>
<dbReference type="PANTHER" id="PTHR45674:SF9">
    <property type="entry name" value="DNA LIGASE 3"/>
    <property type="match status" value="1"/>
</dbReference>
<name>A0A977XV18_9BBAC</name>
<evidence type="ECO:0000256" key="4">
    <source>
        <dbReference type="ARBA" id="ARBA00022618"/>
    </source>
</evidence>
<dbReference type="InterPro" id="IPR016059">
    <property type="entry name" value="DNA_ligase_ATP-dep_CS"/>
</dbReference>
<evidence type="ECO:0000256" key="1">
    <source>
        <dbReference type="ARBA" id="ARBA00007572"/>
    </source>
</evidence>
<dbReference type="InterPro" id="IPR012340">
    <property type="entry name" value="NA-bd_OB-fold"/>
</dbReference>
<dbReference type="EMBL" id="ON803509">
    <property type="protein sequence ID" value="UXX41913.1"/>
    <property type="molecule type" value="Genomic_DNA"/>
</dbReference>
<evidence type="ECO:0000256" key="2">
    <source>
        <dbReference type="ARBA" id="ARBA00013308"/>
    </source>
</evidence>
<evidence type="ECO:0000259" key="8">
    <source>
        <dbReference type="PROSITE" id="PS50160"/>
    </source>
</evidence>
<dbReference type="PANTHER" id="PTHR45674">
    <property type="entry name" value="DNA LIGASE 1/3 FAMILY MEMBER"/>
    <property type="match status" value="1"/>
</dbReference>
<protein>
    <recommendedName>
        <fullName evidence="2">DNA ligase</fullName>
    </recommendedName>
</protein>
<dbReference type="GO" id="GO:0051301">
    <property type="term" value="P:cell division"/>
    <property type="evidence" value="ECO:0007669"/>
    <property type="project" value="UniProtKB-KW"/>
</dbReference>
<keyword evidence="10" id="KW-1185">Reference proteome</keyword>
<proteinExistence type="inferred from homology"/>
<dbReference type="Pfam" id="PF04675">
    <property type="entry name" value="DNA_ligase_A_N"/>
    <property type="match status" value="1"/>
</dbReference>
<dbReference type="GO" id="GO:0003910">
    <property type="term" value="F:DNA ligase (ATP) activity"/>
    <property type="evidence" value="ECO:0007669"/>
    <property type="project" value="InterPro"/>
</dbReference>
<dbReference type="PROSITE" id="PS50160">
    <property type="entry name" value="DNA_LIGASE_A3"/>
    <property type="match status" value="1"/>
</dbReference>
<dbReference type="GO" id="GO:0003677">
    <property type="term" value="F:DNA binding"/>
    <property type="evidence" value="ECO:0007669"/>
    <property type="project" value="InterPro"/>
</dbReference>
<keyword evidence="4" id="KW-0132">Cell division</keyword>
<feature type="domain" description="ATP-dependent DNA ligase family profile" evidence="8">
    <location>
        <begin position="299"/>
        <end position="414"/>
    </location>
</feature>
<evidence type="ECO:0000256" key="6">
    <source>
        <dbReference type="ARBA" id="ARBA00022840"/>
    </source>
</evidence>
<keyword evidence="3 9" id="KW-0436">Ligase</keyword>
<dbReference type="GO" id="GO:0005524">
    <property type="term" value="F:ATP binding"/>
    <property type="evidence" value="ECO:0007669"/>
    <property type="project" value="UniProtKB-KW"/>
</dbReference>
<dbReference type="GO" id="GO:0006273">
    <property type="term" value="P:lagging strand elongation"/>
    <property type="evidence" value="ECO:0007669"/>
    <property type="project" value="TreeGrafter"/>
</dbReference>
<dbReference type="GO" id="GO:0006310">
    <property type="term" value="P:DNA recombination"/>
    <property type="evidence" value="ECO:0007669"/>
    <property type="project" value="InterPro"/>
</dbReference>
<dbReference type="SUPFAM" id="SSF50249">
    <property type="entry name" value="Nucleic acid-binding proteins"/>
    <property type="match status" value="1"/>
</dbReference>
<dbReference type="InterPro" id="IPR012310">
    <property type="entry name" value="DNA_ligase_ATP-dep_cent"/>
</dbReference>
<evidence type="ECO:0000256" key="7">
    <source>
        <dbReference type="ARBA" id="ARBA00023306"/>
    </source>
</evidence>
<dbReference type="PROSITE" id="PS00697">
    <property type="entry name" value="DNA_LIGASE_A1"/>
    <property type="match status" value="1"/>
</dbReference>
<evidence type="ECO:0000256" key="5">
    <source>
        <dbReference type="ARBA" id="ARBA00022741"/>
    </source>
</evidence>
<evidence type="ECO:0000313" key="9">
    <source>
        <dbReference type="EMBL" id="UXX41913.1"/>
    </source>
</evidence>
<sequence length="566" mass="66861">MCVVTHYASFKMLFSTFAHIHNIIATMGSINEISSYINKNVDVLDRNELYMWLYLMSTFDKKFKINDKHILTVFSKIQEPHIDRKNLQEAFKSNGVARTCSTIIKLNTVVEQPLTMVDVYKFLQQLQNLPSKNSYLMRHFKNILPRCDKQTLYCLIMLIRNTNKNKKLQTKKRNLYLFRQVLGRKGLKEVDVYMQNLEKNNINMRDCIKPGKPIESMLAQPCKVFDSICIKNMCVEIKYNGERIQIHKSCNNVTCYKRNLNVNMKCGELTSTIQRVLRDVDNVILDCELVGTNYDTYQIFVFDVLYFNGTCLINEPLSKRKEILNRVMVNEESNMVNVKYEVTSDKNAVELWMKTLLKLDNLKEKDDIEGVVIKDWEGVYEPKRRKWLKIKRSYFKNVCSADLVVVGGWRNDKSITIYLVATPFYDYELKTWMFLPVSKVKYSKNNYENEMEPYDPNRCRWLVVNEHFKSLNKVPDMVAKNPLTMPVWEMQGDFIRSDKVWTWNSVERNYVSIRLPRFIRVRDDKSYKNANTIFDLLLMSTITNKTFCYSALYDFFIINNIVNYSP</sequence>
<dbReference type="Gene3D" id="1.10.3260.10">
    <property type="entry name" value="DNA ligase, ATP-dependent, N-terminal domain"/>
    <property type="match status" value="1"/>
</dbReference>
<accession>A0A977XV18</accession>
<evidence type="ECO:0000256" key="3">
    <source>
        <dbReference type="ARBA" id="ARBA00022598"/>
    </source>
</evidence>
<organism evidence="9 10">
    <name type="scientific">Psilogramma increta granulovirus</name>
    <dbReference type="NCBI Taxonomy" id="2953508"/>
    <lineage>
        <taxon>Viruses</taxon>
        <taxon>Viruses incertae sedis</taxon>
        <taxon>Naldaviricetes</taxon>
        <taxon>Lefavirales</taxon>
        <taxon>Baculoviridae</taxon>
        <taxon>Betabaculovirus</taxon>
        <taxon>Betabaculovirus psincretae</taxon>
    </lineage>
</organism>
<keyword evidence="5" id="KW-0547">Nucleotide-binding</keyword>
<reference evidence="9" key="1">
    <citation type="journal article" date="2022" name="Virus Res.">
        <title>Genome analysis of Psilogramma increta granulovirus and its intrapopulation diversity.</title>
        <authorList>
            <person name="Zhang H."/>
            <person name="Li L."/>
            <person name="Chen B."/>
            <person name="Zuo Y."/>
            <person name="Wu W."/>
            <person name="Yuan M."/>
            <person name="Yang K."/>
        </authorList>
    </citation>
    <scope>NUCLEOTIDE SEQUENCE</scope>
    <source>
        <strain evidence="9">GZ</strain>
    </source>
</reference>
<dbReference type="InterPro" id="IPR036599">
    <property type="entry name" value="DNA_ligase_N_sf"/>
</dbReference>
<comment type="similarity">
    <text evidence="1">Belongs to the ATP-dependent DNA ligase family.</text>
</comment>
<dbReference type="Pfam" id="PF01068">
    <property type="entry name" value="DNA_ligase_A_M"/>
    <property type="match status" value="1"/>
</dbReference>
<dbReference type="Proteomes" id="UP001265762">
    <property type="component" value="Segment"/>
</dbReference>
<keyword evidence="7" id="KW-0131">Cell cycle</keyword>
<dbReference type="InterPro" id="IPR050191">
    <property type="entry name" value="ATP-dep_DNA_ligase"/>
</dbReference>
<keyword evidence="6" id="KW-0067">ATP-binding</keyword>